<evidence type="ECO:0000313" key="2">
    <source>
        <dbReference type="EMBL" id="KAI6658195.1"/>
    </source>
</evidence>
<organism evidence="2 3">
    <name type="scientific">Oopsacas minuta</name>
    <dbReference type="NCBI Taxonomy" id="111878"/>
    <lineage>
        <taxon>Eukaryota</taxon>
        <taxon>Metazoa</taxon>
        <taxon>Porifera</taxon>
        <taxon>Hexactinellida</taxon>
        <taxon>Hexasterophora</taxon>
        <taxon>Lyssacinosida</taxon>
        <taxon>Leucopsacidae</taxon>
        <taxon>Oopsacas</taxon>
    </lineage>
</organism>
<dbReference type="Proteomes" id="UP001165289">
    <property type="component" value="Unassembled WGS sequence"/>
</dbReference>
<evidence type="ECO:0000313" key="3">
    <source>
        <dbReference type="Proteomes" id="UP001165289"/>
    </source>
</evidence>
<dbReference type="InterPro" id="IPR058554">
    <property type="entry name" value="RAG1_RNase_H"/>
</dbReference>
<sequence>MSTLPSPSNEDFPLRFQIADGLDGSRKHTVYNQLNTNTSTKSFILFCFKAIHIVNSSGKELWKNNCPNSPFSQRPIFLLAATENHDNIHQFMKDIINPETDQMKDQGFYFADDKHIFVDVVRSMLDGKMASILSGAGGASCQLCTATQKELKDRDLILQGYPINRNISDAIQLFGELEDIDAFFSLPTNQRFNLTHQPLSTIDILPASPLHPYTCIFRWFNLLVYHLNCNKLTWSPSSKEIKDSMVDVRTIVQEVTGLRIDQPDPKGGTTSTGGVARRAFSNDSKFIECAMSLVKIDHRDSLCKLHTQLSVILRIINSDRKINTEKLGNLCTDTYLLILQSFPWVNITPTLHKLLAHSEEILREMNFGYGLKCFSEEGSEACNKLIRKYMEHLARKTSFKDNVIDIFVRLSSESDPVLMKYRSTVVCEKCGEHGHTRRAKCCRDNATDLLESSIDNIVKGLIIDTIL</sequence>
<reference evidence="2 3" key="1">
    <citation type="journal article" date="2023" name="BMC Biol.">
        <title>The compact genome of the sponge Oopsacas minuta (Hexactinellida) is lacking key metazoan core genes.</title>
        <authorList>
            <person name="Santini S."/>
            <person name="Schenkelaars Q."/>
            <person name="Jourda C."/>
            <person name="Duchesne M."/>
            <person name="Belahbib H."/>
            <person name="Rocher C."/>
            <person name="Selva M."/>
            <person name="Riesgo A."/>
            <person name="Vervoort M."/>
            <person name="Leys S.P."/>
            <person name="Kodjabachian L."/>
            <person name="Le Bivic A."/>
            <person name="Borchiellini C."/>
            <person name="Claverie J.M."/>
            <person name="Renard E."/>
        </authorList>
    </citation>
    <scope>NUCLEOTIDE SEQUENCE [LARGE SCALE GENOMIC DNA]</scope>
    <source>
        <strain evidence="2">SPO-2</strain>
    </source>
</reference>
<dbReference type="EMBL" id="JAKMXF010000099">
    <property type="protein sequence ID" value="KAI6658195.1"/>
    <property type="molecule type" value="Genomic_DNA"/>
</dbReference>
<proteinExistence type="predicted"/>
<evidence type="ECO:0000259" key="1">
    <source>
        <dbReference type="Pfam" id="PF26100"/>
    </source>
</evidence>
<keyword evidence="3" id="KW-1185">Reference proteome</keyword>
<dbReference type="AlphaFoldDB" id="A0AAV7KBW8"/>
<feature type="domain" description="V(D)J recombination-activating protein 1 RNase H" evidence="1">
    <location>
        <begin position="18"/>
        <end position="135"/>
    </location>
</feature>
<accession>A0AAV7KBW8</accession>
<name>A0AAV7KBW8_9METZ</name>
<protein>
    <submittedName>
        <fullName evidence="2">Dna-mediated transposase</fullName>
    </submittedName>
</protein>
<dbReference type="Pfam" id="PF26100">
    <property type="entry name" value="RAG1_RNase_H"/>
    <property type="match status" value="1"/>
</dbReference>
<gene>
    <name evidence="2" type="ORF">LOD99_15464</name>
</gene>
<comment type="caution">
    <text evidence="2">The sequence shown here is derived from an EMBL/GenBank/DDBJ whole genome shotgun (WGS) entry which is preliminary data.</text>
</comment>